<protein>
    <submittedName>
        <fullName evidence="3">Type IV pilus assembly protein PilO</fullName>
    </submittedName>
</protein>
<keyword evidence="4" id="KW-1185">Reference proteome</keyword>
<dbReference type="Gene3D" id="3.30.70.60">
    <property type="match status" value="1"/>
</dbReference>
<organism evidence="3 4">
    <name type="scientific">Marinobacter gudaonensis</name>
    <dbReference type="NCBI Taxonomy" id="375760"/>
    <lineage>
        <taxon>Bacteria</taxon>
        <taxon>Pseudomonadati</taxon>
        <taxon>Pseudomonadota</taxon>
        <taxon>Gammaproteobacteria</taxon>
        <taxon>Pseudomonadales</taxon>
        <taxon>Marinobacteraceae</taxon>
        <taxon>Marinobacter</taxon>
    </lineage>
</organism>
<dbReference type="Proteomes" id="UP000199290">
    <property type="component" value="Unassembled WGS sequence"/>
</dbReference>
<keyword evidence="1" id="KW-0175">Coiled coil</keyword>
<dbReference type="EMBL" id="FOYV01000004">
    <property type="protein sequence ID" value="SFR60581.1"/>
    <property type="molecule type" value="Genomic_DNA"/>
</dbReference>
<dbReference type="GO" id="GO:0043683">
    <property type="term" value="P:type IV pilus assembly"/>
    <property type="evidence" value="ECO:0007669"/>
    <property type="project" value="InterPro"/>
</dbReference>
<dbReference type="PIRSF" id="PIRSF016482">
    <property type="entry name" value="PilO"/>
    <property type="match status" value="1"/>
</dbReference>
<dbReference type="PANTHER" id="PTHR39555:SF1">
    <property type="entry name" value="TYPE IV PILUS INNER MEMBRANE COMPONENT PILO"/>
    <property type="match status" value="1"/>
</dbReference>
<keyword evidence="2" id="KW-0472">Membrane</keyword>
<reference evidence="4" key="1">
    <citation type="submission" date="2016-10" db="EMBL/GenBank/DDBJ databases">
        <authorList>
            <person name="Varghese N."/>
            <person name="Submissions S."/>
        </authorList>
    </citation>
    <scope>NUCLEOTIDE SEQUENCE [LARGE SCALE GENOMIC DNA]</scope>
    <source>
        <strain evidence="4">CGMCC 1.6294</strain>
    </source>
</reference>
<dbReference type="InterPro" id="IPR007445">
    <property type="entry name" value="PilO"/>
</dbReference>
<name>A0A1I6I1J0_9GAMM</name>
<dbReference type="AlphaFoldDB" id="A0A1I6I1J0"/>
<accession>A0A1I6I1J0</accession>
<gene>
    <name evidence="3" type="ORF">SAMN04488073_3323</name>
</gene>
<dbReference type="InterPro" id="IPR014717">
    <property type="entry name" value="Transl_elong_EF1B/ribsomal_bS6"/>
</dbReference>
<evidence type="ECO:0000313" key="3">
    <source>
        <dbReference type="EMBL" id="SFR60581.1"/>
    </source>
</evidence>
<dbReference type="RefSeq" id="WP_091992289.1">
    <property type="nucleotide sequence ID" value="NZ_FOYV01000004.1"/>
</dbReference>
<dbReference type="STRING" id="375760.SAMN04488073_3323"/>
<feature type="transmembrane region" description="Helical" evidence="2">
    <location>
        <begin position="32"/>
        <end position="50"/>
    </location>
</feature>
<dbReference type="Pfam" id="PF04350">
    <property type="entry name" value="PilO"/>
    <property type="match status" value="1"/>
</dbReference>
<evidence type="ECO:0000256" key="2">
    <source>
        <dbReference type="SAM" id="Phobius"/>
    </source>
</evidence>
<evidence type="ECO:0000256" key="1">
    <source>
        <dbReference type="SAM" id="Coils"/>
    </source>
</evidence>
<proteinExistence type="predicted"/>
<keyword evidence="2" id="KW-0812">Transmembrane</keyword>
<keyword evidence="2" id="KW-1133">Transmembrane helix</keyword>
<dbReference type="GO" id="GO:0043107">
    <property type="term" value="P:type IV pilus-dependent motility"/>
    <property type="evidence" value="ECO:0007669"/>
    <property type="project" value="InterPro"/>
</dbReference>
<evidence type="ECO:0000313" key="4">
    <source>
        <dbReference type="Proteomes" id="UP000199290"/>
    </source>
</evidence>
<dbReference type="Gene3D" id="1.10.287.540">
    <property type="entry name" value="Helix hairpin bin"/>
    <property type="match status" value="1"/>
</dbReference>
<dbReference type="PANTHER" id="PTHR39555">
    <property type="entry name" value="FIMBRIAL ASSEMBLY PROTEIN PILO-LIKE PROTEIN-RELATED"/>
    <property type="match status" value="1"/>
</dbReference>
<sequence length="203" mass="22844">MSLADSLKSLNEFDINDLDVNNAGIWPAPVKAIVVLIIFGLIAGGGYWFFIKDQYAQLERVEKTEQELRKKYEEKAYQVANLEVFKAQMAEMEETFGALVRQLPSETEVPGLLEDITNTALGNGLSLQEVKLQPEQRRDFYSELPINIRVSGSYHELASFVSSVASLPRIVTLHDLTIKPTSGEGDRLDMQVVARTYRYRAGE</sequence>
<feature type="coiled-coil region" evidence="1">
    <location>
        <begin position="51"/>
        <end position="78"/>
    </location>
</feature>
<dbReference type="OrthoDB" id="9802133at2"/>